<evidence type="ECO:0000313" key="3">
    <source>
        <dbReference type="Proteomes" id="UP000295122"/>
    </source>
</evidence>
<dbReference type="AlphaFoldDB" id="A0A4V3DXU1"/>
<dbReference type="RefSeq" id="WP_245513177.1">
    <property type="nucleotide sequence ID" value="NZ_SNZR01000013.1"/>
</dbReference>
<dbReference type="EMBL" id="SNZR01000013">
    <property type="protein sequence ID" value="TDR90049.1"/>
    <property type="molecule type" value="Genomic_DNA"/>
</dbReference>
<dbReference type="GO" id="GO:0016616">
    <property type="term" value="F:oxidoreductase activity, acting on the CH-OH group of donors, NAD or NADP as acceptor"/>
    <property type="evidence" value="ECO:0007669"/>
    <property type="project" value="TreeGrafter"/>
</dbReference>
<reference evidence="2 3" key="1">
    <citation type="submission" date="2019-03" db="EMBL/GenBank/DDBJ databases">
        <title>Genomic Encyclopedia of Type Strains, Phase IV (KMG-IV): sequencing the most valuable type-strain genomes for metagenomic binning, comparative biology and taxonomic classification.</title>
        <authorList>
            <person name="Goeker M."/>
        </authorList>
    </citation>
    <scope>NUCLEOTIDE SEQUENCE [LARGE SCALE GENOMIC DNA]</scope>
    <source>
        <strain evidence="2 3">DSM 25903</strain>
    </source>
</reference>
<dbReference type="InterPro" id="IPR020904">
    <property type="entry name" value="Sc_DH/Rdtase_CS"/>
</dbReference>
<sequence>MGISADLRGKAALVTGGATGIGLATAASLARCGAKVAVNYLPGDNRGADAVATLQGEGLDIVPAEGNAAAAGECEAMVEGAIARLGRLDILINNAGVTGTVEPIPFPELERMTDEFWLKILDTNLVGPFRASRAAAPALRAAKGAIVNTCSVAGLGRRGSSIAYAASKAGLINLTKSLARALAPDVRVNGVAPGLIETPLTAAWPESRRDLTRSRTILGRTGTPEDVAEAMLFLAAGAAYITGEVIAVDGGSQ</sequence>
<dbReference type="FunFam" id="3.40.50.720:FF:000084">
    <property type="entry name" value="Short-chain dehydrogenase reductase"/>
    <property type="match status" value="1"/>
</dbReference>
<accession>A0A4V3DXU1</accession>
<dbReference type="PRINTS" id="PR00081">
    <property type="entry name" value="GDHRDH"/>
</dbReference>
<comment type="caution">
    <text evidence="2">The sequence shown here is derived from an EMBL/GenBank/DDBJ whole genome shotgun (WGS) entry which is preliminary data.</text>
</comment>
<dbReference type="GO" id="GO:0030497">
    <property type="term" value="P:fatty acid elongation"/>
    <property type="evidence" value="ECO:0007669"/>
    <property type="project" value="TreeGrafter"/>
</dbReference>
<dbReference type="PANTHER" id="PTHR42760:SF135">
    <property type="entry name" value="BLL7886 PROTEIN"/>
    <property type="match status" value="1"/>
</dbReference>
<dbReference type="Proteomes" id="UP000295122">
    <property type="component" value="Unassembled WGS sequence"/>
</dbReference>
<protein>
    <submittedName>
        <fullName evidence="2">3-oxoacyl-[acyl-carrier protein] reductase</fullName>
    </submittedName>
</protein>
<dbReference type="PRINTS" id="PR00080">
    <property type="entry name" value="SDRFAMILY"/>
</dbReference>
<comment type="similarity">
    <text evidence="1">Belongs to the short-chain dehydrogenases/reductases (SDR) family.</text>
</comment>
<dbReference type="PROSITE" id="PS00061">
    <property type="entry name" value="ADH_SHORT"/>
    <property type="match status" value="1"/>
</dbReference>
<keyword evidence="3" id="KW-1185">Reference proteome</keyword>
<organism evidence="2 3">
    <name type="scientific">Enterovirga rhinocerotis</name>
    <dbReference type="NCBI Taxonomy" id="1339210"/>
    <lineage>
        <taxon>Bacteria</taxon>
        <taxon>Pseudomonadati</taxon>
        <taxon>Pseudomonadota</taxon>
        <taxon>Alphaproteobacteria</taxon>
        <taxon>Hyphomicrobiales</taxon>
        <taxon>Methylobacteriaceae</taxon>
        <taxon>Enterovirga</taxon>
    </lineage>
</organism>
<dbReference type="Gene3D" id="3.40.50.720">
    <property type="entry name" value="NAD(P)-binding Rossmann-like Domain"/>
    <property type="match status" value="1"/>
</dbReference>
<gene>
    <name evidence="2" type="ORF">EV668_2887</name>
</gene>
<dbReference type="InterPro" id="IPR002347">
    <property type="entry name" value="SDR_fam"/>
</dbReference>
<dbReference type="Pfam" id="PF13561">
    <property type="entry name" value="adh_short_C2"/>
    <property type="match status" value="1"/>
</dbReference>
<dbReference type="SUPFAM" id="SSF51735">
    <property type="entry name" value="NAD(P)-binding Rossmann-fold domains"/>
    <property type="match status" value="1"/>
</dbReference>
<dbReference type="PANTHER" id="PTHR42760">
    <property type="entry name" value="SHORT-CHAIN DEHYDROGENASES/REDUCTASES FAMILY MEMBER"/>
    <property type="match status" value="1"/>
</dbReference>
<proteinExistence type="inferred from homology"/>
<evidence type="ECO:0000313" key="2">
    <source>
        <dbReference type="EMBL" id="TDR90049.1"/>
    </source>
</evidence>
<evidence type="ECO:0000256" key="1">
    <source>
        <dbReference type="ARBA" id="ARBA00006484"/>
    </source>
</evidence>
<name>A0A4V3DXU1_9HYPH</name>
<dbReference type="InterPro" id="IPR036291">
    <property type="entry name" value="NAD(P)-bd_dom_sf"/>
</dbReference>